<sequence length="269" mass="29782">MSRYQMKFNSLGIGALLLSLATIGTTLETSQLRAQEVEGNTNIEEISESEDVTVGEEVTVRGEVEEVEPGVSFVMEEEGFLEGDRVLVINVSGEELPIAPSDDLELQVTGETGMLVLADVESEYGLDLDPELYVDYENQPVIFAQSMVLSPGLEDISEDPTLYYAQEVAVEGEVDEIRSDYTFTLKEDQLIGGDDLLIINATGEPIPTEDEKVVVTGTVRPYIKAEFERDYDLTWDLDIQEEIEAEYSEKPVLVVDSIYTSAEDDGLLE</sequence>
<dbReference type="RefSeq" id="WP_144864123.1">
    <property type="nucleotide sequence ID" value="NZ_LR213777.1"/>
</dbReference>
<protein>
    <submittedName>
        <fullName evidence="1">Uncharacterized protein</fullName>
    </submittedName>
</protein>
<dbReference type="AlphaFoldDB" id="A0A563VM01"/>
<reference evidence="1 2" key="1">
    <citation type="submission" date="2019-01" db="EMBL/GenBank/DDBJ databases">
        <authorList>
            <person name="Brito A."/>
        </authorList>
    </citation>
    <scope>NUCLEOTIDE SEQUENCE [LARGE SCALE GENOMIC DNA]</scope>
    <source>
        <strain evidence="1">1</strain>
    </source>
</reference>
<keyword evidence="2" id="KW-1185">Reference proteome</keyword>
<dbReference type="OrthoDB" id="467381at2"/>
<accession>A0A563VM01</accession>
<dbReference type="EMBL" id="CAACVJ010000057">
    <property type="protein sequence ID" value="VEP12459.1"/>
    <property type="molecule type" value="Genomic_DNA"/>
</dbReference>
<evidence type="ECO:0000313" key="2">
    <source>
        <dbReference type="Proteomes" id="UP000320055"/>
    </source>
</evidence>
<dbReference type="Proteomes" id="UP000320055">
    <property type="component" value="Unassembled WGS sequence"/>
</dbReference>
<name>A0A563VM01_9CYAN</name>
<evidence type="ECO:0000313" key="1">
    <source>
        <dbReference type="EMBL" id="VEP12459.1"/>
    </source>
</evidence>
<proteinExistence type="predicted"/>
<organism evidence="1 2">
    <name type="scientific">Hyella patelloides LEGE 07179</name>
    <dbReference type="NCBI Taxonomy" id="945734"/>
    <lineage>
        <taxon>Bacteria</taxon>
        <taxon>Bacillati</taxon>
        <taxon>Cyanobacteriota</taxon>
        <taxon>Cyanophyceae</taxon>
        <taxon>Pleurocapsales</taxon>
        <taxon>Hyellaceae</taxon>
        <taxon>Hyella</taxon>
    </lineage>
</organism>
<gene>
    <name evidence="1" type="ORF">H1P_150023</name>
</gene>